<organism evidence="1 2">
    <name type="scientific">Uncinula necator</name>
    <name type="common">Grape powdery mildew</name>
    <dbReference type="NCBI Taxonomy" id="52586"/>
    <lineage>
        <taxon>Eukaryota</taxon>
        <taxon>Fungi</taxon>
        <taxon>Dikarya</taxon>
        <taxon>Ascomycota</taxon>
        <taxon>Pezizomycotina</taxon>
        <taxon>Leotiomycetes</taxon>
        <taxon>Erysiphales</taxon>
        <taxon>Erysiphaceae</taxon>
        <taxon>Erysiphe</taxon>
    </lineage>
</organism>
<name>A0A0B1PGP8_UNCNE</name>
<dbReference type="AlphaFoldDB" id="A0A0B1PGP8"/>
<evidence type="ECO:0000313" key="1">
    <source>
        <dbReference type="EMBL" id="KHJ35709.1"/>
    </source>
</evidence>
<dbReference type="EMBL" id="JNVN01000293">
    <property type="protein sequence ID" value="KHJ35709.1"/>
    <property type="molecule type" value="Genomic_DNA"/>
</dbReference>
<dbReference type="PANTHER" id="PTHR10438:SF468">
    <property type="entry name" value="THIOREDOXIN-1-RELATED"/>
    <property type="match status" value="1"/>
</dbReference>
<dbReference type="Proteomes" id="UP000030854">
    <property type="component" value="Unassembled WGS sequence"/>
</dbReference>
<dbReference type="InterPro" id="IPR036249">
    <property type="entry name" value="Thioredoxin-like_sf"/>
</dbReference>
<dbReference type="PANTHER" id="PTHR10438">
    <property type="entry name" value="THIOREDOXIN"/>
    <property type="match status" value="1"/>
</dbReference>
<accession>A0A0B1PGP8</accession>
<evidence type="ECO:0000313" key="2">
    <source>
        <dbReference type="Proteomes" id="UP000030854"/>
    </source>
</evidence>
<gene>
    <name evidence="1" type="ORF">EV44_g0868</name>
</gene>
<protein>
    <submittedName>
        <fullName evidence="1">Putative cop c 2-like protein</fullName>
    </submittedName>
</protein>
<dbReference type="CDD" id="cd02947">
    <property type="entry name" value="TRX_family"/>
    <property type="match status" value="1"/>
</dbReference>
<proteinExistence type="predicted"/>
<dbReference type="STRING" id="52586.A0A0B1PGP8"/>
<sequence>MVVNHIKSKAQFEAAVRKYRVVVVEGCAELSILSRLMAAFNRRMSREHPKAYYLNFDVDQVPEIRHALKMRTTPSYTIFRDGLRVGDIVGLNPRGLEMTIAAALVGIETPSPSFAFTNYPSVKAPGSKKKTLSNYQSPKFTAVQT</sequence>
<comment type="caution">
    <text evidence="1">The sequence shown here is derived from an EMBL/GenBank/DDBJ whole genome shotgun (WGS) entry which is preliminary data.</text>
</comment>
<dbReference type="OrthoDB" id="10263751at2759"/>
<dbReference type="HOGENOM" id="CLU_1788256_0_0_1"/>
<dbReference type="SUPFAM" id="SSF52833">
    <property type="entry name" value="Thioredoxin-like"/>
    <property type="match status" value="1"/>
</dbReference>
<keyword evidence="2" id="KW-1185">Reference proteome</keyword>
<reference evidence="1 2" key="1">
    <citation type="journal article" date="2014" name="BMC Genomics">
        <title>Adaptive genomic structural variation in the grape powdery mildew pathogen, Erysiphe necator.</title>
        <authorList>
            <person name="Jones L."/>
            <person name="Riaz S."/>
            <person name="Morales-Cruz A."/>
            <person name="Amrine K.C."/>
            <person name="McGuire B."/>
            <person name="Gubler W.D."/>
            <person name="Walker M.A."/>
            <person name="Cantu D."/>
        </authorList>
    </citation>
    <scope>NUCLEOTIDE SEQUENCE [LARGE SCALE GENOMIC DNA]</scope>
    <source>
        <strain evidence="2">c</strain>
    </source>
</reference>
<dbReference type="InterPro" id="IPR050620">
    <property type="entry name" value="Thioredoxin_H-type-like"/>
</dbReference>
<dbReference type="Gene3D" id="3.40.30.10">
    <property type="entry name" value="Glutaredoxin"/>
    <property type="match status" value="1"/>
</dbReference>